<reference evidence="13" key="1">
    <citation type="journal article" date="2020" name="bioRxiv">
        <title>Comparative genomics of Chlamydomonas.</title>
        <authorList>
            <person name="Craig R.J."/>
            <person name="Hasan A.R."/>
            <person name="Ness R.W."/>
            <person name="Keightley P.D."/>
        </authorList>
    </citation>
    <scope>NUCLEOTIDE SEQUENCE</scope>
    <source>
        <strain evidence="13">CCAP 11/70</strain>
    </source>
</reference>
<dbReference type="Gene3D" id="1.20.120.1770">
    <property type="match status" value="1"/>
</dbReference>
<keyword evidence="5 11" id="KW-0812">Transmembrane</keyword>
<dbReference type="Proteomes" id="UP000612055">
    <property type="component" value="Unassembled WGS sequence"/>
</dbReference>
<dbReference type="InterPro" id="IPR045150">
    <property type="entry name" value="CYB561D1/2"/>
</dbReference>
<dbReference type="EMBL" id="JAEHOE010000066">
    <property type="protein sequence ID" value="KAG2490067.1"/>
    <property type="molecule type" value="Genomic_DNA"/>
</dbReference>
<keyword evidence="6" id="KW-0479">Metal-binding</keyword>
<dbReference type="OrthoDB" id="432881at2759"/>
<evidence type="ECO:0000256" key="6">
    <source>
        <dbReference type="ARBA" id="ARBA00022723"/>
    </source>
</evidence>
<dbReference type="GO" id="GO:0046872">
    <property type="term" value="F:metal ion binding"/>
    <property type="evidence" value="ECO:0007669"/>
    <property type="project" value="UniProtKB-KW"/>
</dbReference>
<evidence type="ECO:0000256" key="5">
    <source>
        <dbReference type="ARBA" id="ARBA00022692"/>
    </source>
</evidence>
<gene>
    <name evidence="13" type="ORF">HYH03_011532</name>
</gene>
<sequence length="213" mass="22606">MILPLLSVAYAGTVLYQLLVVNQLKLATDINSKDLYAWHPVLSNAFLVFAALGMNSAQSIRGSVAASRAAKEGYVNAHALLNWLALFSLAGSGAAIFLNKERNARPHLTSYHSMTGAATSIAFLLNVFGGVAMRTVPGMYKYIKFHRLNGYLLFLALLGAHGTAVWRGYAGFQPSEPGRLVLVGLLGAMGLATLARVKTSLLPGGAKDAAKSN</sequence>
<organism evidence="13 14">
    <name type="scientific">Edaphochlamys debaryana</name>
    <dbReference type="NCBI Taxonomy" id="47281"/>
    <lineage>
        <taxon>Eukaryota</taxon>
        <taxon>Viridiplantae</taxon>
        <taxon>Chlorophyta</taxon>
        <taxon>core chlorophytes</taxon>
        <taxon>Chlorophyceae</taxon>
        <taxon>CS clade</taxon>
        <taxon>Chlamydomonadales</taxon>
        <taxon>Chlamydomonadales incertae sedis</taxon>
        <taxon>Edaphochlamys</taxon>
    </lineage>
</organism>
<evidence type="ECO:0000256" key="2">
    <source>
        <dbReference type="ARBA" id="ARBA00004141"/>
    </source>
</evidence>
<comment type="caution">
    <text evidence="13">The sequence shown here is derived from an EMBL/GenBank/DDBJ whole genome shotgun (WGS) entry which is preliminary data.</text>
</comment>
<evidence type="ECO:0000256" key="9">
    <source>
        <dbReference type="ARBA" id="ARBA00023004"/>
    </source>
</evidence>
<evidence type="ECO:0000259" key="12">
    <source>
        <dbReference type="Pfam" id="PF03188"/>
    </source>
</evidence>
<protein>
    <recommendedName>
        <fullName evidence="12">Cytochrome b561 domain-containing protein</fullName>
    </recommendedName>
</protein>
<evidence type="ECO:0000256" key="10">
    <source>
        <dbReference type="ARBA" id="ARBA00023136"/>
    </source>
</evidence>
<keyword evidence="14" id="KW-1185">Reference proteome</keyword>
<evidence type="ECO:0000256" key="7">
    <source>
        <dbReference type="ARBA" id="ARBA00022982"/>
    </source>
</evidence>
<dbReference type="GO" id="GO:0016020">
    <property type="term" value="C:membrane"/>
    <property type="evidence" value="ECO:0007669"/>
    <property type="project" value="UniProtKB-SubCell"/>
</dbReference>
<keyword evidence="3" id="KW-0813">Transport</keyword>
<evidence type="ECO:0000256" key="3">
    <source>
        <dbReference type="ARBA" id="ARBA00022448"/>
    </source>
</evidence>
<feature type="transmembrane region" description="Helical" evidence="11">
    <location>
        <begin position="117"/>
        <end position="136"/>
    </location>
</feature>
<comment type="cofactor">
    <cofactor evidence="1">
        <name>heme b</name>
        <dbReference type="ChEBI" id="CHEBI:60344"/>
    </cofactor>
</comment>
<dbReference type="Pfam" id="PF03188">
    <property type="entry name" value="Cytochrom_B561"/>
    <property type="match status" value="1"/>
</dbReference>
<evidence type="ECO:0000256" key="1">
    <source>
        <dbReference type="ARBA" id="ARBA00001970"/>
    </source>
</evidence>
<name>A0A835XRX6_9CHLO</name>
<proteinExistence type="predicted"/>
<evidence type="ECO:0000313" key="14">
    <source>
        <dbReference type="Proteomes" id="UP000612055"/>
    </source>
</evidence>
<accession>A0A835XRX6</accession>
<keyword evidence="9" id="KW-0408">Iron</keyword>
<dbReference type="GO" id="GO:0140575">
    <property type="term" value="F:transmembrane monodehydroascorbate reductase activity"/>
    <property type="evidence" value="ECO:0007669"/>
    <property type="project" value="InterPro"/>
</dbReference>
<feature type="domain" description="Cytochrome b561" evidence="12">
    <location>
        <begin position="38"/>
        <end position="156"/>
    </location>
</feature>
<feature type="transmembrane region" description="Helical" evidence="11">
    <location>
        <begin position="178"/>
        <end position="197"/>
    </location>
</feature>
<comment type="subcellular location">
    <subcellularLocation>
        <location evidence="2">Membrane</location>
        <topology evidence="2">Multi-pass membrane protein</topology>
    </subcellularLocation>
</comment>
<evidence type="ECO:0000313" key="13">
    <source>
        <dbReference type="EMBL" id="KAG2490067.1"/>
    </source>
</evidence>
<dbReference type="PANTHER" id="PTHR15422">
    <property type="entry name" value="OS05G0565100 PROTEIN"/>
    <property type="match status" value="1"/>
</dbReference>
<dbReference type="PANTHER" id="PTHR15422:SF45">
    <property type="entry name" value="CYTOCHROME B561 DOMAIN-CONTAINING PROTEIN"/>
    <property type="match status" value="1"/>
</dbReference>
<evidence type="ECO:0000256" key="4">
    <source>
        <dbReference type="ARBA" id="ARBA00022617"/>
    </source>
</evidence>
<feature type="transmembrane region" description="Helical" evidence="11">
    <location>
        <begin position="35"/>
        <end position="54"/>
    </location>
</feature>
<keyword evidence="4" id="KW-0349">Heme</keyword>
<keyword evidence="7" id="KW-0249">Electron transport</keyword>
<keyword evidence="8 11" id="KW-1133">Transmembrane helix</keyword>
<dbReference type="AlphaFoldDB" id="A0A835XRX6"/>
<evidence type="ECO:0000256" key="8">
    <source>
        <dbReference type="ARBA" id="ARBA00022989"/>
    </source>
</evidence>
<keyword evidence="10 11" id="KW-0472">Membrane</keyword>
<feature type="transmembrane region" description="Helical" evidence="11">
    <location>
        <begin position="75"/>
        <end position="97"/>
    </location>
</feature>
<evidence type="ECO:0000256" key="11">
    <source>
        <dbReference type="SAM" id="Phobius"/>
    </source>
</evidence>
<feature type="transmembrane region" description="Helical" evidence="11">
    <location>
        <begin position="148"/>
        <end position="166"/>
    </location>
</feature>
<dbReference type="InterPro" id="IPR006593">
    <property type="entry name" value="Cyt_b561/ferric_Rdtase_TM"/>
</dbReference>